<accession>A0A1H8HYD2</accession>
<feature type="domain" description="Methanolan biosynthesis EpsI" evidence="1">
    <location>
        <begin position="17"/>
        <end position="222"/>
    </location>
</feature>
<name>A0A1H8HYD2_9SPHN</name>
<evidence type="ECO:0000313" key="3">
    <source>
        <dbReference type="Proteomes" id="UP000199206"/>
    </source>
</evidence>
<sequence>MRDGALRVARPDRRQVVLGGALLAATAGAAALRPGQGIDRVTGVSLERAVPLRIGPYRFASTTGLIVPSREETGREETNRRIYDEVLARIYIADDTPPMMMLIAYGGAQDADLALHRPEACYPSAGYRLGRTGELPLAGIPGERASALTATRSGREEQLYYWSRIGRRFPSDRFQEKWAVLRANLARETPDGVLVRLSMRSPDREVAMKRMMAFNRMLLDAVAPGGRRLLLGTGAVT</sequence>
<gene>
    <name evidence="2" type="ORF">SAMN05192583_3144</name>
</gene>
<evidence type="ECO:0000259" key="1">
    <source>
        <dbReference type="Pfam" id="PF11984"/>
    </source>
</evidence>
<dbReference type="InterPro" id="IPR014263">
    <property type="entry name" value="Methanolan_biosynth_EpsI"/>
</dbReference>
<reference evidence="3" key="1">
    <citation type="submission" date="2016-10" db="EMBL/GenBank/DDBJ databases">
        <authorList>
            <person name="Varghese N."/>
            <person name="Submissions S."/>
        </authorList>
    </citation>
    <scope>NUCLEOTIDE SEQUENCE [LARGE SCALE GENOMIC DNA]</scope>
    <source>
        <strain evidence="3">S6-262</strain>
    </source>
</reference>
<dbReference type="EMBL" id="FOCF01000009">
    <property type="protein sequence ID" value="SEN61067.1"/>
    <property type="molecule type" value="Genomic_DNA"/>
</dbReference>
<proteinExistence type="predicted"/>
<dbReference type="Proteomes" id="UP000199206">
    <property type="component" value="Unassembled WGS sequence"/>
</dbReference>
<dbReference type="Pfam" id="PF11984">
    <property type="entry name" value="DUF3485"/>
    <property type="match status" value="1"/>
</dbReference>
<keyword evidence="3" id="KW-1185">Reference proteome</keyword>
<organism evidence="2 3">
    <name type="scientific">Sphingomonas gellani</name>
    <dbReference type="NCBI Taxonomy" id="1166340"/>
    <lineage>
        <taxon>Bacteria</taxon>
        <taxon>Pseudomonadati</taxon>
        <taxon>Pseudomonadota</taxon>
        <taxon>Alphaproteobacteria</taxon>
        <taxon>Sphingomonadales</taxon>
        <taxon>Sphingomonadaceae</taxon>
        <taxon>Sphingomonas</taxon>
    </lineage>
</organism>
<protein>
    <submittedName>
        <fullName evidence="2">EpsI family protein</fullName>
    </submittedName>
</protein>
<dbReference type="RefSeq" id="WP_170842008.1">
    <property type="nucleotide sequence ID" value="NZ_FOCF01000009.1"/>
</dbReference>
<dbReference type="AlphaFoldDB" id="A0A1H8HYD2"/>
<dbReference type="STRING" id="1166340.SAMN05192583_3144"/>
<dbReference type="NCBIfam" id="TIGR02914">
    <property type="entry name" value="EpsI_fam"/>
    <property type="match status" value="1"/>
</dbReference>
<evidence type="ECO:0000313" key="2">
    <source>
        <dbReference type="EMBL" id="SEN61067.1"/>
    </source>
</evidence>